<protein>
    <submittedName>
        <fullName evidence="6">Iron-sulfur cluster repair di-iron protein</fullName>
    </submittedName>
</protein>
<evidence type="ECO:0000256" key="3">
    <source>
        <dbReference type="ARBA" id="ARBA00022723"/>
    </source>
</evidence>
<feature type="domain" description="Hemerythrin-like" evidence="5">
    <location>
        <begin position="83"/>
        <end position="232"/>
    </location>
</feature>
<evidence type="ECO:0000259" key="5">
    <source>
        <dbReference type="Pfam" id="PF01814"/>
    </source>
</evidence>
<dbReference type="Gene3D" id="1.10.3910.10">
    <property type="entry name" value="SP0561-like"/>
    <property type="match status" value="1"/>
</dbReference>
<dbReference type="Gene3D" id="1.20.120.520">
    <property type="entry name" value="nmb1532 protein domain like"/>
    <property type="match status" value="1"/>
</dbReference>
<dbReference type="InterPro" id="IPR038062">
    <property type="entry name" value="ScdA-like_N_sf"/>
</dbReference>
<keyword evidence="2" id="KW-0963">Cytoplasm</keyword>
<dbReference type="NCBIfam" id="TIGR03652">
    <property type="entry name" value="FeS_repair_RIC"/>
    <property type="match status" value="1"/>
</dbReference>
<dbReference type="Pfam" id="PF01814">
    <property type="entry name" value="Hemerythrin"/>
    <property type="match status" value="1"/>
</dbReference>
<evidence type="ECO:0000313" key="7">
    <source>
        <dbReference type="Proteomes" id="UP001597138"/>
    </source>
</evidence>
<dbReference type="RefSeq" id="WP_379813391.1">
    <property type="nucleotide sequence ID" value="NZ_JBHUDZ010000018.1"/>
</dbReference>
<reference evidence="7" key="1">
    <citation type="journal article" date="2019" name="Int. J. Syst. Evol. Microbiol.">
        <title>The Global Catalogue of Microorganisms (GCM) 10K type strain sequencing project: providing services to taxonomists for standard genome sequencing and annotation.</title>
        <authorList>
            <consortium name="The Broad Institute Genomics Platform"/>
            <consortium name="The Broad Institute Genome Sequencing Center for Infectious Disease"/>
            <person name="Wu L."/>
            <person name="Ma J."/>
        </authorList>
    </citation>
    <scope>NUCLEOTIDE SEQUENCE [LARGE SCALE GENOMIC DNA]</scope>
    <source>
        <strain evidence="7">CCUG 70865</strain>
    </source>
</reference>
<dbReference type="EMBL" id="JBHUDZ010000018">
    <property type="protein sequence ID" value="MFD1605573.1"/>
    <property type="molecule type" value="Genomic_DNA"/>
</dbReference>
<evidence type="ECO:0000256" key="2">
    <source>
        <dbReference type="ARBA" id="ARBA00022490"/>
    </source>
</evidence>
<dbReference type="PANTHER" id="PTHR36438">
    <property type="entry name" value="IRON-SULFUR CLUSTER REPAIR PROTEIN YTFE"/>
    <property type="match status" value="1"/>
</dbReference>
<dbReference type="Proteomes" id="UP001597138">
    <property type="component" value="Unassembled WGS sequence"/>
</dbReference>
<dbReference type="InterPro" id="IPR019903">
    <property type="entry name" value="RIC_family"/>
</dbReference>
<organism evidence="6 7">
    <name type="scientific">Flavobacterium artemisiae</name>
    <dbReference type="NCBI Taxonomy" id="2126556"/>
    <lineage>
        <taxon>Bacteria</taxon>
        <taxon>Pseudomonadati</taxon>
        <taxon>Bacteroidota</taxon>
        <taxon>Flavobacteriia</taxon>
        <taxon>Flavobacteriales</taxon>
        <taxon>Flavobacteriaceae</taxon>
        <taxon>Flavobacterium</taxon>
    </lineage>
</organism>
<comment type="subcellular location">
    <subcellularLocation>
        <location evidence="1">Cytoplasm</location>
    </subcellularLocation>
</comment>
<dbReference type="Pfam" id="PF04405">
    <property type="entry name" value="ScdA_N"/>
    <property type="match status" value="1"/>
</dbReference>
<evidence type="ECO:0000313" key="6">
    <source>
        <dbReference type="EMBL" id="MFD1605573.1"/>
    </source>
</evidence>
<proteinExistence type="predicted"/>
<sequence>MKITSKTTIGEIVADDYRTAAIFSKYHIDFCCKGYRTIGEVCRNRDIEESVLIEHIEASKNSSANQSFDYKTWPAETITDYITKTHHRYVAEKAPIILQYLNKLCGIHGAVHPELHEIFTIFSKAVLDLTAHMKKEELVVFPFIQQMRKAQKEGNHLETPPFVSIENPIAILKQEHETEGERFVRIAALTNNYVPPNESCSTYKAAFLLLQEFEKDLRKHMHLENNILFPKVIEMEKSLESVRENFTQI</sequence>
<keyword evidence="3" id="KW-0479">Metal-binding</keyword>
<keyword evidence="7" id="KW-1185">Reference proteome</keyword>
<accession>A0ABW4HJ20</accession>
<dbReference type="PANTHER" id="PTHR36438:SF1">
    <property type="entry name" value="IRON-SULFUR CLUSTER REPAIR PROTEIN YTFE"/>
    <property type="match status" value="1"/>
</dbReference>
<keyword evidence="4" id="KW-0408">Iron</keyword>
<name>A0ABW4HJ20_9FLAO</name>
<comment type="caution">
    <text evidence="6">The sequence shown here is derived from an EMBL/GenBank/DDBJ whole genome shotgun (WGS) entry which is preliminary data.</text>
</comment>
<evidence type="ECO:0000256" key="4">
    <source>
        <dbReference type="ARBA" id="ARBA00023004"/>
    </source>
</evidence>
<dbReference type="InterPro" id="IPR012312">
    <property type="entry name" value="Hemerythrin-like"/>
</dbReference>
<gene>
    <name evidence="6" type="primary">ric</name>
    <name evidence="6" type="ORF">ACFSC2_22750</name>
</gene>
<evidence type="ECO:0000256" key="1">
    <source>
        <dbReference type="ARBA" id="ARBA00004496"/>
    </source>
</evidence>